<evidence type="ECO:0000256" key="1">
    <source>
        <dbReference type="SAM" id="Phobius"/>
    </source>
</evidence>
<keyword evidence="1" id="KW-0472">Membrane</keyword>
<name>A0A7X6LXD5_9NOCA</name>
<evidence type="ECO:0000313" key="3">
    <source>
        <dbReference type="Proteomes" id="UP000523447"/>
    </source>
</evidence>
<reference evidence="2 3" key="1">
    <citation type="submission" date="2020-04" db="EMBL/GenBank/DDBJ databases">
        <title>MicrobeNet Type strains.</title>
        <authorList>
            <person name="Nicholson A.C."/>
        </authorList>
    </citation>
    <scope>NUCLEOTIDE SEQUENCE [LARGE SCALE GENOMIC DNA]</scope>
    <source>
        <strain evidence="2 3">DSM 44445</strain>
    </source>
</reference>
<accession>A0A7X6LXD5</accession>
<comment type="caution">
    <text evidence="2">The sequence shown here is derived from an EMBL/GenBank/DDBJ whole genome shotgun (WGS) entry which is preliminary data.</text>
</comment>
<dbReference type="EMBL" id="JAAXPE010000010">
    <property type="protein sequence ID" value="NKY86394.1"/>
    <property type="molecule type" value="Genomic_DNA"/>
</dbReference>
<keyword evidence="3" id="KW-1185">Reference proteome</keyword>
<keyword evidence="1" id="KW-1133">Transmembrane helix</keyword>
<evidence type="ECO:0000313" key="2">
    <source>
        <dbReference type="EMBL" id="NKY86394.1"/>
    </source>
</evidence>
<sequence length="107" mass="11529">MTVREQFDLPAVDEDSAIYGDPYRTPEGATVIPVTRPGGRWRRARPLGVFVVADGKASWHAVTNDTAIALLGITVGLVATALSLTAVVRRPPWPDVTVSVHRDRPAS</sequence>
<dbReference type="AlphaFoldDB" id="A0A7X6LXD5"/>
<dbReference type="Proteomes" id="UP000523447">
    <property type="component" value="Unassembled WGS sequence"/>
</dbReference>
<proteinExistence type="predicted"/>
<protein>
    <submittedName>
        <fullName evidence="2">Uncharacterized protein</fullName>
    </submittedName>
</protein>
<feature type="transmembrane region" description="Helical" evidence="1">
    <location>
        <begin position="67"/>
        <end position="88"/>
    </location>
</feature>
<gene>
    <name evidence="2" type="ORF">HGA07_12240</name>
</gene>
<keyword evidence="1" id="KW-0812">Transmembrane</keyword>
<organism evidence="2 3">
    <name type="scientific">Nocardia veterana</name>
    <dbReference type="NCBI Taxonomy" id="132249"/>
    <lineage>
        <taxon>Bacteria</taxon>
        <taxon>Bacillati</taxon>
        <taxon>Actinomycetota</taxon>
        <taxon>Actinomycetes</taxon>
        <taxon>Mycobacteriales</taxon>
        <taxon>Nocardiaceae</taxon>
        <taxon>Nocardia</taxon>
    </lineage>
</organism>
<dbReference type="RefSeq" id="WP_051031229.1">
    <property type="nucleotide sequence ID" value="NZ_CAWPHS010000002.1"/>
</dbReference>